<dbReference type="Gene3D" id="3.30.300.90">
    <property type="entry name" value="BolA-like"/>
    <property type="match status" value="1"/>
</dbReference>
<dbReference type="RefSeq" id="WP_113891602.1">
    <property type="nucleotide sequence ID" value="NZ_QNRK01000031.1"/>
</dbReference>
<dbReference type="InterPro" id="IPR002634">
    <property type="entry name" value="BolA"/>
</dbReference>
<protein>
    <submittedName>
        <fullName evidence="2">BolA protein</fullName>
    </submittedName>
</protein>
<sequence>MTMEDRIIGRLTEALAPVDLTVIDDSGRHAGHAGVRTGPGHAQAGGGTHYRIRIVSARFTGLNRVARHRLVYDLLPAEFADGLHALAIDAKAPGEP</sequence>
<dbReference type="Pfam" id="PF01722">
    <property type="entry name" value="BolA"/>
    <property type="match status" value="1"/>
</dbReference>
<dbReference type="PANTHER" id="PTHR46230">
    <property type="match status" value="1"/>
</dbReference>
<dbReference type="EMBL" id="QNRK01000031">
    <property type="protein sequence ID" value="RBP06402.1"/>
    <property type="molecule type" value="Genomic_DNA"/>
</dbReference>
<evidence type="ECO:0000313" key="3">
    <source>
        <dbReference type="Proteomes" id="UP000253529"/>
    </source>
</evidence>
<evidence type="ECO:0000313" key="2">
    <source>
        <dbReference type="EMBL" id="RBP06402.1"/>
    </source>
</evidence>
<keyword evidence="3" id="KW-1185">Reference proteome</keyword>
<dbReference type="InterPro" id="IPR036065">
    <property type="entry name" value="BolA-like_sf"/>
</dbReference>
<name>A0A366EVJ0_9HYPH</name>
<reference evidence="2 3" key="1">
    <citation type="submission" date="2018-06" db="EMBL/GenBank/DDBJ databases">
        <title>Genomic Encyclopedia of Type Strains, Phase IV (KMG-IV): sequencing the most valuable type-strain genomes for metagenomic binning, comparative biology and taxonomic classification.</title>
        <authorList>
            <person name="Goeker M."/>
        </authorList>
    </citation>
    <scope>NUCLEOTIDE SEQUENCE [LARGE SCALE GENOMIC DNA]</scope>
    <source>
        <strain evidence="2 3">DSM 24875</strain>
    </source>
</reference>
<dbReference type="OrthoDB" id="9811118at2"/>
<gene>
    <name evidence="2" type="ORF">DFR50_13122</name>
</gene>
<dbReference type="PIRSF" id="PIRSF003113">
    <property type="entry name" value="BolA"/>
    <property type="match status" value="1"/>
</dbReference>
<organism evidence="2 3">
    <name type="scientific">Roseiarcus fermentans</name>
    <dbReference type="NCBI Taxonomy" id="1473586"/>
    <lineage>
        <taxon>Bacteria</taxon>
        <taxon>Pseudomonadati</taxon>
        <taxon>Pseudomonadota</taxon>
        <taxon>Alphaproteobacteria</taxon>
        <taxon>Hyphomicrobiales</taxon>
        <taxon>Roseiarcaceae</taxon>
        <taxon>Roseiarcus</taxon>
    </lineage>
</organism>
<comment type="caution">
    <text evidence="2">The sequence shown here is derived from an EMBL/GenBank/DDBJ whole genome shotgun (WGS) entry which is preliminary data.</text>
</comment>
<dbReference type="GO" id="GO:0016226">
    <property type="term" value="P:iron-sulfur cluster assembly"/>
    <property type="evidence" value="ECO:0007669"/>
    <property type="project" value="TreeGrafter"/>
</dbReference>
<dbReference type="SUPFAM" id="SSF82657">
    <property type="entry name" value="BolA-like"/>
    <property type="match status" value="1"/>
</dbReference>
<dbReference type="AlphaFoldDB" id="A0A366EVJ0"/>
<evidence type="ECO:0000256" key="1">
    <source>
        <dbReference type="RuleBase" id="RU003860"/>
    </source>
</evidence>
<comment type="similarity">
    <text evidence="1">Belongs to the BolA/IbaG family.</text>
</comment>
<dbReference type="PANTHER" id="PTHR46230:SF7">
    <property type="entry name" value="BOLA-LIKE PROTEIN 1"/>
    <property type="match status" value="1"/>
</dbReference>
<proteinExistence type="inferred from homology"/>
<accession>A0A366EVJ0</accession>
<dbReference type="Proteomes" id="UP000253529">
    <property type="component" value="Unassembled WGS sequence"/>
</dbReference>